<reference evidence="3" key="1">
    <citation type="submission" date="2023-01" db="EMBL/GenBank/DDBJ databases">
        <title>Key to firefly adult light organ development and bioluminescence: homeobox transcription factors regulate luciferase expression and transportation to peroxisome.</title>
        <authorList>
            <person name="Fu X."/>
        </authorList>
    </citation>
    <scope>NUCLEOTIDE SEQUENCE [LARGE SCALE GENOMIC DNA]</scope>
</reference>
<protein>
    <submittedName>
        <fullName evidence="2">Uncharacterized protein</fullName>
    </submittedName>
</protein>
<dbReference type="EMBL" id="JARPUR010000001">
    <property type="protein sequence ID" value="KAK4883921.1"/>
    <property type="molecule type" value="Genomic_DNA"/>
</dbReference>
<gene>
    <name evidence="2" type="ORF">RN001_000192</name>
</gene>
<feature type="region of interest" description="Disordered" evidence="1">
    <location>
        <begin position="31"/>
        <end position="54"/>
    </location>
</feature>
<name>A0AAN7SC34_9COLE</name>
<feature type="compositionally biased region" description="Low complexity" evidence="1">
    <location>
        <begin position="38"/>
        <end position="52"/>
    </location>
</feature>
<evidence type="ECO:0000313" key="2">
    <source>
        <dbReference type="EMBL" id="KAK4883921.1"/>
    </source>
</evidence>
<proteinExistence type="predicted"/>
<keyword evidence="3" id="KW-1185">Reference proteome</keyword>
<dbReference type="Proteomes" id="UP001353858">
    <property type="component" value="Unassembled WGS sequence"/>
</dbReference>
<dbReference type="AlphaFoldDB" id="A0AAN7SC34"/>
<evidence type="ECO:0000313" key="3">
    <source>
        <dbReference type="Proteomes" id="UP001353858"/>
    </source>
</evidence>
<comment type="caution">
    <text evidence="2">The sequence shown here is derived from an EMBL/GenBank/DDBJ whole genome shotgun (WGS) entry which is preliminary data.</text>
</comment>
<accession>A0AAN7SC34</accession>
<organism evidence="2 3">
    <name type="scientific">Aquatica leii</name>
    <dbReference type="NCBI Taxonomy" id="1421715"/>
    <lineage>
        <taxon>Eukaryota</taxon>
        <taxon>Metazoa</taxon>
        <taxon>Ecdysozoa</taxon>
        <taxon>Arthropoda</taxon>
        <taxon>Hexapoda</taxon>
        <taxon>Insecta</taxon>
        <taxon>Pterygota</taxon>
        <taxon>Neoptera</taxon>
        <taxon>Endopterygota</taxon>
        <taxon>Coleoptera</taxon>
        <taxon>Polyphaga</taxon>
        <taxon>Elateriformia</taxon>
        <taxon>Elateroidea</taxon>
        <taxon>Lampyridae</taxon>
        <taxon>Luciolinae</taxon>
        <taxon>Aquatica</taxon>
    </lineage>
</organism>
<evidence type="ECO:0000256" key="1">
    <source>
        <dbReference type="SAM" id="MobiDB-lite"/>
    </source>
</evidence>
<sequence length="129" mass="14802">MKCPVLHSENLPRPFYVSKIIRIPSETMMLPNLEKSEPSTSGSEWEGETSTPKLFSQNELSDLIRDLNLSKQGSELLASILKEKNLLAPTVIITTYRTREKELLQFFIENEATRYMYSRTLSLNTTVCE</sequence>